<dbReference type="STRING" id="1117702.AQZ52_11150"/>
<keyword evidence="2" id="KW-1185">Reference proteome</keyword>
<evidence type="ECO:0000313" key="1">
    <source>
        <dbReference type="EMBL" id="KUR71219.1"/>
    </source>
</evidence>
<protein>
    <submittedName>
        <fullName evidence="1">Uncharacterized protein</fullName>
    </submittedName>
</protein>
<dbReference type="AlphaFoldDB" id="A0A117UUR5"/>
<gene>
    <name evidence="1" type="ORF">AQZ52_11150</name>
</gene>
<organism evidence="1 2">
    <name type="scientific">Novosphingobium fuchskuhlense</name>
    <dbReference type="NCBI Taxonomy" id="1117702"/>
    <lineage>
        <taxon>Bacteria</taxon>
        <taxon>Pseudomonadati</taxon>
        <taxon>Pseudomonadota</taxon>
        <taxon>Alphaproteobacteria</taxon>
        <taxon>Sphingomonadales</taxon>
        <taxon>Sphingomonadaceae</taxon>
        <taxon>Novosphingobium</taxon>
    </lineage>
</organism>
<accession>A0A117UUR5</accession>
<dbReference type="Proteomes" id="UP000058012">
    <property type="component" value="Unassembled WGS sequence"/>
</dbReference>
<sequence length="153" mass="16978">MSYAENTAVSVERSISEIVTLVKRAGASQIGQMDDEAFYAIQFTLADRMIRFRLPWPKLDTIPTHNGRHQALTLTQRLDKLDQVKRSKARALLLVIKAKLESVESGIETMEQAFLANVVLHGGQTVYDRIAEPIALEYQTGRPTVAGLLAGPE</sequence>
<dbReference type="OrthoDB" id="7565870at2"/>
<dbReference type="EMBL" id="LLZS01000007">
    <property type="protein sequence ID" value="KUR71219.1"/>
    <property type="molecule type" value="Genomic_DNA"/>
</dbReference>
<comment type="caution">
    <text evidence="1">The sequence shown here is derived from an EMBL/GenBank/DDBJ whole genome shotgun (WGS) entry which is preliminary data.</text>
</comment>
<evidence type="ECO:0000313" key="2">
    <source>
        <dbReference type="Proteomes" id="UP000058012"/>
    </source>
</evidence>
<dbReference type="RefSeq" id="WP_067910524.1">
    <property type="nucleotide sequence ID" value="NZ_KQ954245.1"/>
</dbReference>
<name>A0A117UUR5_9SPHN</name>
<proteinExistence type="predicted"/>
<reference evidence="1 2" key="1">
    <citation type="submission" date="2015-10" db="EMBL/GenBank/DDBJ databases">
        <title>Draft genome sequence of Novosphingobium fuchskuhlense DSM 25065 isolated from a surface water sample of the southwest basin of Lake Grosse Fuchskuhle.</title>
        <authorList>
            <person name="Ruckert C."/>
            <person name="Winkler A."/>
            <person name="Glaeser J."/>
            <person name="Grossart H.-P."/>
            <person name="Kalinowski J."/>
            <person name="Glaeser S."/>
        </authorList>
    </citation>
    <scope>NUCLEOTIDE SEQUENCE [LARGE SCALE GENOMIC DNA]</scope>
    <source>
        <strain evidence="1 2">FNE08-7</strain>
    </source>
</reference>